<dbReference type="InterPro" id="IPR027463">
    <property type="entry name" value="AcrB_DN_DC_subdom"/>
</dbReference>
<sequence>MVSDQLSRAEQYRPLIVAGNDGAPVRVSDVAKVEDSVEDLYQTGFFNERKAILMIVRRQADANIIEAVDAVRAQLPVLQALMPADPS</sequence>
<comment type="caution">
    <text evidence="7">The sequence shown here is derived from an EMBL/GenBank/DDBJ whole genome shotgun (WGS) entry which is preliminary data.</text>
</comment>
<evidence type="ECO:0000256" key="6">
    <source>
        <dbReference type="ARBA" id="ARBA00023136"/>
    </source>
</evidence>
<dbReference type="Gene3D" id="3.30.2090.10">
    <property type="entry name" value="Multidrug efflux transporter AcrB TolC docking domain, DN and DC subdomains"/>
    <property type="match status" value="1"/>
</dbReference>
<evidence type="ECO:0000313" key="7">
    <source>
        <dbReference type="EMBL" id="KAG1529801.1"/>
    </source>
</evidence>
<keyword evidence="2" id="KW-1003">Cell membrane</keyword>
<organism evidence="7 8">
    <name type="scientific">Rhizopus delemar</name>
    <dbReference type="NCBI Taxonomy" id="936053"/>
    <lineage>
        <taxon>Eukaryota</taxon>
        <taxon>Fungi</taxon>
        <taxon>Fungi incertae sedis</taxon>
        <taxon>Mucoromycota</taxon>
        <taxon>Mucoromycotina</taxon>
        <taxon>Mucoromycetes</taxon>
        <taxon>Mucorales</taxon>
        <taxon>Mucorineae</taxon>
        <taxon>Rhizopodaceae</taxon>
        <taxon>Rhizopus</taxon>
    </lineage>
</organism>
<keyword evidence="5" id="KW-1133">Transmembrane helix</keyword>
<dbReference type="InterPro" id="IPR001036">
    <property type="entry name" value="Acrflvin-R"/>
</dbReference>
<reference evidence="7 8" key="1">
    <citation type="journal article" date="2020" name="Microb. Genom.">
        <title>Genetic diversity of clinical and environmental Mucorales isolates obtained from an investigation of mucormycosis cases among solid organ transplant recipients.</title>
        <authorList>
            <person name="Nguyen M.H."/>
            <person name="Kaul D."/>
            <person name="Muto C."/>
            <person name="Cheng S.J."/>
            <person name="Richter R.A."/>
            <person name="Bruno V.M."/>
            <person name="Liu G."/>
            <person name="Beyhan S."/>
            <person name="Sundermann A.J."/>
            <person name="Mounaud S."/>
            <person name="Pasculle A.W."/>
            <person name="Nierman W.C."/>
            <person name="Driscoll E."/>
            <person name="Cumbie R."/>
            <person name="Clancy C.J."/>
            <person name="Dupont C.L."/>
        </authorList>
    </citation>
    <scope>NUCLEOTIDE SEQUENCE [LARGE SCALE GENOMIC DNA]</scope>
    <source>
        <strain evidence="7 8">GL24</strain>
    </source>
</reference>
<dbReference type="SUPFAM" id="SSF82693">
    <property type="entry name" value="Multidrug efflux transporter AcrB pore domain, PN1, PN2, PC1 and PC2 subdomains"/>
    <property type="match status" value="1"/>
</dbReference>
<evidence type="ECO:0000256" key="4">
    <source>
        <dbReference type="ARBA" id="ARBA00022692"/>
    </source>
</evidence>
<accession>A0A9P7C0D0</accession>
<keyword evidence="1" id="KW-0813">Transport</keyword>
<dbReference type="SUPFAM" id="SSF82714">
    <property type="entry name" value="Multidrug efflux transporter AcrB TolC docking domain, DN and DC subdomains"/>
    <property type="match status" value="1"/>
</dbReference>
<proteinExistence type="predicted"/>
<dbReference type="PANTHER" id="PTHR32063">
    <property type="match status" value="1"/>
</dbReference>
<keyword evidence="8" id="KW-1185">Reference proteome</keyword>
<dbReference type="PANTHER" id="PTHR32063:SF34">
    <property type="entry name" value="MULTIDRUG RESISTANCE PROTEIN MDTC"/>
    <property type="match status" value="1"/>
</dbReference>
<dbReference type="GO" id="GO:0042910">
    <property type="term" value="F:xenobiotic transmembrane transporter activity"/>
    <property type="evidence" value="ECO:0007669"/>
    <property type="project" value="TreeGrafter"/>
</dbReference>
<evidence type="ECO:0000256" key="1">
    <source>
        <dbReference type="ARBA" id="ARBA00022448"/>
    </source>
</evidence>
<gene>
    <name evidence="7" type="ORF">G6F50_017751</name>
</gene>
<dbReference type="GO" id="GO:0005886">
    <property type="term" value="C:plasma membrane"/>
    <property type="evidence" value="ECO:0007669"/>
    <property type="project" value="TreeGrafter"/>
</dbReference>
<dbReference type="AlphaFoldDB" id="A0A9P7C0D0"/>
<keyword evidence="4" id="KW-0812">Transmembrane</keyword>
<evidence type="ECO:0000256" key="5">
    <source>
        <dbReference type="ARBA" id="ARBA00022989"/>
    </source>
</evidence>
<dbReference type="Proteomes" id="UP000740926">
    <property type="component" value="Unassembled WGS sequence"/>
</dbReference>
<name>A0A9P7C0D0_9FUNG</name>
<evidence type="ECO:0000313" key="8">
    <source>
        <dbReference type="Proteomes" id="UP000740926"/>
    </source>
</evidence>
<dbReference type="EMBL" id="JAANIU010013993">
    <property type="protein sequence ID" value="KAG1529801.1"/>
    <property type="molecule type" value="Genomic_DNA"/>
</dbReference>
<keyword evidence="3" id="KW-0997">Cell inner membrane</keyword>
<keyword evidence="6" id="KW-0472">Membrane</keyword>
<dbReference type="Pfam" id="PF00873">
    <property type="entry name" value="ACR_tran"/>
    <property type="match status" value="1"/>
</dbReference>
<evidence type="ECO:0000256" key="3">
    <source>
        <dbReference type="ARBA" id="ARBA00022519"/>
    </source>
</evidence>
<protein>
    <submittedName>
        <fullName evidence="7">Uncharacterized protein</fullName>
    </submittedName>
</protein>
<evidence type="ECO:0000256" key="2">
    <source>
        <dbReference type="ARBA" id="ARBA00022475"/>
    </source>
</evidence>
<dbReference type="Gene3D" id="3.30.70.1320">
    <property type="entry name" value="Multidrug efflux transporter AcrB pore domain like"/>
    <property type="match status" value="1"/>
</dbReference>